<name>A0ABN2DBU7_9ACTN</name>
<organism evidence="1 2">
    <name type="scientific">Dactylosporangium maewongense</name>
    <dbReference type="NCBI Taxonomy" id="634393"/>
    <lineage>
        <taxon>Bacteria</taxon>
        <taxon>Bacillati</taxon>
        <taxon>Actinomycetota</taxon>
        <taxon>Actinomycetes</taxon>
        <taxon>Micromonosporales</taxon>
        <taxon>Micromonosporaceae</taxon>
        <taxon>Dactylosporangium</taxon>
    </lineage>
</organism>
<comment type="caution">
    <text evidence="1">The sequence shown here is derived from an EMBL/GenBank/DDBJ whole genome shotgun (WGS) entry which is preliminary data.</text>
</comment>
<proteinExistence type="predicted"/>
<evidence type="ECO:0000313" key="1">
    <source>
        <dbReference type="EMBL" id="GAA1574436.1"/>
    </source>
</evidence>
<gene>
    <name evidence="1" type="ORF">GCM10009827_115370</name>
</gene>
<dbReference type="RefSeq" id="WP_344515105.1">
    <property type="nucleotide sequence ID" value="NZ_BAAAQD010000052.1"/>
</dbReference>
<dbReference type="Proteomes" id="UP001501470">
    <property type="component" value="Unassembled WGS sequence"/>
</dbReference>
<accession>A0ABN2DBU7</accession>
<keyword evidence="2" id="KW-1185">Reference proteome</keyword>
<sequence>MGLLAGDPFGTAVGHTGAFDVELLRRILYLTTDDLAIVDGELQLRLGEPPSPVPAPFAGLPNQLAAASARSGTSLPFLSGLSEVGRLSTK</sequence>
<protein>
    <submittedName>
        <fullName evidence="1">Uncharacterized protein</fullName>
    </submittedName>
</protein>
<dbReference type="EMBL" id="BAAAQD010000052">
    <property type="protein sequence ID" value="GAA1574436.1"/>
    <property type="molecule type" value="Genomic_DNA"/>
</dbReference>
<reference evidence="1 2" key="1">
    <citation type="journal article" date="2019" name="Int. J. Syst. Evol. Microbiol.">
        <title>The Global Catalogue of Microorganisms (GCM) 10K type strain sequencing project: providing services to taxonomists for standard genome sequencing and annotation.</title>
        <authorList>
            <consortium name="The Broad Institute Genomics Platform"/>
            <consortium name="The Broad Institute Genome Sequencing Center for Infectious Disease"/>
            <person name="Wu L."/>
            <person name="Ma J."/>
        </authorList>
    </citation>
    <scope>NUCLEOTIDE SEQUENCE [LARGE SCALE GENOMIC DNA]</scope>
    <source>
        <strain evidence="1 2">JCM 15933</strain>
    </source>
</reference>
<evidence type="ECO:0000313" key="2">
    <source>
        <dbReference type="Proteomes" id="UP001501470"/>
    </source>
</evidence>